<protein>
    <submittedName>
        <fullName evidence="1">CLUMA_CG002558, isoform A</fullName>
    </submittedName>
</protein>
<dbReference type="EMBL" id="CVRI01000010">
    <property type="protein sequence ID" value="CRK88986.1"/>
    <property type="molecule type" value="Genomic_DNA"/>
</dbReference>
<evidence type="ECO:0000313" key="2">
    <source>
        <dbReference type="Proteomes" id="UP000183832"/>
    </source>
</evidence>
<proteinExistence type="predicted"/>
<dbReference type="Proteomes" id="UP000183832">
    <property type="component" value="Unassembled WGS sequence"/>
</dbReference>
<feature type="non-terminal residue" evidence="1">
    <location>
        <position position="1"/>
    </location>
</feature>
<accession>A0A1J1HN91</accession>
<dbReference type="PANTHER" id="PTHR12001:SF55">
    <property type="entry name" value="ALL TRANS-POLYPRENYL-DIPHOSPHATE SYNTHASE PDSS2"/>
    <property type="match status" value="1"/>
</dbReference>
<dbReference type="GO" id="GO:0004659">
    <property type="term" value="F:prenyltransferase activity"/>
    <property type="evidence" value="ECO:0007669"/>
    <property type="project" value="TreeGrafter"/>
</dbReference>
<sequence>LVSRHQRLWLHRISYETKRLPSNISDVTALDNFQYFSMKIKDLMDKEQLEYFDNVLKKVVNIQHPVADLMNDKLHSPILDLIMMLITNVVNIDADDSDIKKKQKTLANVIQLIHIGSLVHQKGIVDLHATENFGNDLPEDHDLIMGNKMALLAGDFLLANAQIKVTQMRNDALLLLISSAIRDIIDSNFIGNYDGNCNPLPFKPGQTPVIINTKFLREWEPIRVEGKSGNAEDEWMMRNLSNRGFLAAKGCQGLGILAKKSQEVQEKCFELGKHLYLTWKVFTELEPYRSRNVAESFEVNVTSAPFLFHLHENPKMFEIIRRDLYSLQDITDNKLYNVILNGPGVESTEKLLKRLVNQTQRKIQNFPDSNERRKIEETLSAFV</sequence>
<dbReference type="PANTHER" id="PTHR12001">
    <property type="entry name" value="GERANYLGERANYL PYROPHOSPHATE SYNTHASE"/>
    <property type="match status" value="1"/>
</dbReference>
<dbReference type="InterPro" id="IPR008949">
    <property type="entry name" value="Isoprenoid_synthase_dom_sf"/>
</dbReference>
<dbReference type="GO" id="GO:0005739">
    <property type="term" value="C:mitochondrion"/>
    <property type="evidence" value="ECO:0007669"/>
    <property type="project" value="TreeGrafter"/>
</dbReference>
<name>A0A1J1HN91_9DIPT</name>
<gene>
    <name evidence="1" type="ORF">CLUMA_CG002558</name>
</gene>
<evidence type="ECO:0000313" key="1">
    <source>
        <dbReference type="EMBL" id="CRK88986.1"/>
    </source>
</evidence>
<dbReference type="Gene3D" id="1.10.600.10">
    <property type="entry name" value="Farnesyl Diphosphate Synthase"/>
    <property type="match status" value="1"/>
</dbReference>
<dbReference type="GO" id="GO:1990234">
    <property type="term" value="C:transferase complex"/>
    <property type="evidence" value="ECO:0007669"/>
    <property type="project" value="TreeGrafter"/>
</dbReference>
<reference evidence="1 2" key="1">
    <citation type="submission" date="2015-04" db="EMBL/GenBank/DDBJ databases">
        <authorList>
            <person name="Syromyatnikov M.Y."/>
            <person name="Popov V.N."/>
        </authorList>
    </citation>
    <scope>NUCLEOTIDE SEQUENCE [LARGE SCALE GENOMIC DNA]</scope>
</reference>
<organism evidence="1 2">
    <name type="scientific">Clunio marinus</name>
    <dbReference type="NCBI Taxonomy" id="568069"/>
    <lineage>
        <taxon>Eukaryota</taxon>
        <taxon>Metazoa</taxon>
        <taxon>Ecdysozoa</taxon>
        <taxon>Arthropoda</taxon>
        <taxon>Hexapoda</taxon>
        <taxon>Insecta</taxon>
        <taxon>Pterygota</taxon>
        <taxon>Neoptera</taxon>
        <taxon>Endopterygota</taxon>
        <taxon>Diptera</taxon>
        <taxon>Nematocera</taxon>
        <taxon>Chironomoidea</taxon>
        <taxon>Chironomidae</taxon>
        <taxon>Clunio</taxon>
    </lineage>
</organism>
<keyword evidence="2" id="KW-1185">Reference proteome</keyword>
<dbReference type="OrthoDB" id="9983019at2759"/>
<dbReference type="SUPFAM" id="SSF48576">
    <property type="entry name" value="Terpenoid synthases"/>
    <property type="match status" value="1"/>
</dbReference>
<dbReference type="STRING" id="568069.A0A1J1HN91"/>
<dbReference type="AlphaFoldDB" id="A0A1J1HN91"/>
<dbReference type="GO" id="GO:0006744">
    <property type="term" value="P:ubiquinone biosynthetic process"/>
    <property type="evidence" value="ECO:0007669"/>
    <property type="project" value="TreeGrafter"/>
</dbReference>
<dbReference type="GO" id="GO:0008299">
    <property type="term" value="P:isoprenoid biosynthetic process"/>
    <property type="evidence" value="ECO:0007669"/>
    <property type="project" value="TreeGrafter"/>
</dbReference>